<dbReference type="SUPFAM" id="SSF49899">
    <property type="entry name" value="Concanavalin A-like lectins/glucanases"/>
    <property type="match status" value="2"/>
</dbReference>
<proteinExistence type="predicted"/>
<feature type="domain" description="Laminin G" evidence="2">
    <location>
        <begin position="135"/>
        <end position="312"/>
    </location>
</feature>
<dbReference type="Pfam" id="PF00054">
    <property type="entry name" value="Laminin_G_1"/>
    <property type="match status" value="1"/>
</dbReference>
<evidence type="ECO:0000313" key="3">
    <source>
        <dbReference type="Ensembl" id="ENSPLAP00000014059.1"/>
    </source>
</evidence>
<comment type="caution">
    <text evidence="1">Lacks conserved residue(s) required for the propagation of feature annotation.</text>
</comment>
<keyword evidence="4" id="KW-1185">Reference proteome</keyword>
<dbReference type="PANTHER" id="PTHR15036:SF81">
    <property type="entry name" value="LAMININ SUBUNIT ALPHA-1"/>
    <property type="match status" value="1"/>
</dbReference>
<dbReference type="GeneTree" id="ENSGT00940000157124"/>
<dbReference type="InterPro" id="IPR050372">
    <property type="entry name" value="Neurexin-related_CASP"/>
</dbReference>
<organism evidence="3 4">
    <name type="scientific">Poecilia latipinna</name>
    <name type="common">sailfin molly</name>
    <dbReference type="NCBI Taxonomy" id="48699"/>
    <lineage>
        <taxon>Eukaryota</taxon>
        <taxon>Metazoa</taxon>
        <taxon>Chordata</taxon>
        <taxon>Craniata</taxon>
        <taxon>Vertebrata</taxon>
        <taxon>Euteleostomi</taxon>
        <taxon>Actinopterygii</taxon>
        <taxon>Neopterygii</taxon>
        <taxon>Teleostei</taxon>
        <taxon>Neoteleostei</taxon>
        <taxon>Acanthomorphata</taxon>
        <taxon>Ovalentaria</taxon>
        <taxon>Atherinomorphae</taxon>
        <taxon>Cyprinodontiformes</taxon>
        <taxon>Poeciliidae</taxon>
        <taxon>Poeciliinae</taxon>
        <taxon>Poecilia</taxon>
    </lineage>
</organism>
<sequence length="315" mass="33307">MLLLSDAKQMDFVVLGLRGGRVRLSADLGKGPASVLSAIVNDGHWHSVSAEVSRRSVSLTVDGSRPATASIKGNHLDVDRTLFLGGLPASVNGRRIGVSSSLPGCLRSVSLNGTMLDLSKPFSQHDVTSCFTKDQTGSYFNGSGHAEFMHDGYKVGADMAVSLEFRTSQSEGIFLGISSAKVDAVGLEMVDGQVVFNVNNGAGRMALRSTGPMLCDGRWHHLVARKTKHGLALSVDGTQYSAANPYPQSTSAETNNPVYLGGVPASVKQNCLSVRSGFRGCLRNLRLARSHLNLPLHLSSAHFLSGVTPDSCPAS</sequence>
<dbReference type="InterPro" id="IPR001791">
    <property type="entry name" value="Laminin_G"/>
</dbReference>
<dbReference type="SMART" id="SM00282">
    <property type="entry name" value="LamG"/>
    <property type="match status" value="2"/>
</dbReference>
<dbReference type="PANTHER" id="PTHR15036">
    <property type="entry name" value="PIKACHURIN-LIKE PROTEIN"/>
    <property type="match status" value="1"/>
</dbReference>
<dbReference type="InterPro" id="IPR013320">
    <property type="entry name" value="ConA-like_dom_sf"/>
</dbReference>
<dbReference type="CDD" id="cd00110">
    <property type="entry name" value="LamG"/>
    <property type="match status" value="2"/>
</dbReference>
<dbReference type="Ensembl" id="ENSPLAT00000022241.1">
    <property type="protein sequence ID" value="ENSPLAP00000014059.1"/>
    <property type="gene ID" value="ENSPLAG00000017669.1"/>
</dbReference>
<dbReference type="Proteomes" id="UP000261500">
    <property type="component" value="Unplaced"/>
</dbReference>
<dbReference type="Gene3D" id="2.60.120.200">
    <property type="match status" value="2"/>
</dbReference>
<reference evidence="3" key="1">
    <citation type="submission" date="2025-08" db="UniProtKB">
        <authorList>
            <consortium name="Ensembl"/>
        </authorList>
    </citation>
    <scope>IDENTIFICATION</scope>
</reference>
<evidence type="ECO:0000256" key="1">
    <source>
        <dbReference type="PROSITE-ProRule" id="PRU00122"/>
    </source>
</evidence>
<dbReference type="AlphaFoldDB" id="A0A3B3UN07"/>
<dbReference type="STRING" id="48699.ENSPLAP00000014059"/>
<dbReference type="Pfam" id="PF02210">
    <property type="entry name" value="Laminin_G_2"/>
    <property type="match status" value="1"/>
</dbReference>
<reference evidence="3" key="2">
    <citation type="submission" date="2025-09" db="UniProtKB">
        <authorList>
            <consortium name="Ensembl"/>
        </authorList>
    </citation>
    <scope>IDENTIFICATION</scope>
</reference>
<evidence type="ECO:0000313" key="4">
    <source>
        <dbReference type="Proteomes" id="UP000261500"/>
    </source>
</evidence>
<protein>
    <recommendedName>
        <fullName evidence="2">Laminin G domain-containing protein</fullName>
    </recommendedName>
</protein>
<dbReference type="PROSITE" id="PS50025">
    <property type="entry name" value="LAM_G_DOMAIN"/>
    <property type="match status" value="2"/>
</dbReference>
<evidence type="ECO:0000259" key="2">
    <source>
        <dbReference type="PROSITE" id="PS50025"/>
    </source>
</evidence>
<accession>A0A3B3UN07</accession>
<name>A0A3B3UN07_9TELE</name>
<feature type="domain" description="Laminin G" evidence="2">
    <location>
        <begin position="1"/>
        <end position="130"/>
    </location>
</feature>